<gene>
    <name evidence="3" type="ORF">B5E75_00735</name>
</gene>
<dbReference type="RefSeq" id="WP_087356906.1">
    <property type="nucleotide sequence ID" value="NZ_NFLJ01000001.1"/>
</dbReference>
<dbReference type="AlphaFoldDB" id="A0A1Y4T3G6"/>
<evidence type="ECO:0000313" key="3">
    <source>
        <dbReference type="EMBL" id="OUQ36695.1"/>
    </source>
</evidence>
<organism evidence="3 4">
    <name type="scientific">Massilimicrobiota timonensis</name>
    <dbReference type="NCBI Taxonomy" id="1776392"/>
    <lineage>
        <taxon>Bacteria</taxon>
        <taxon>Bacillati</taxon>
        <taxon>Bacillota</taxon>
        <taxon>Erysipelotrichia</taxon>
        <taxon>Erysipelotrichales</taxon>
        <taxon>Erysipelotrichaceae</taxon>
        <taxon>Massilimicrobiota</taxon>
    </lineage>
</organism>
<evidence type="ECO:0000313" key="4">
    <source>
        <dbReference type="Proteomes" id="UP000195305"/>
    </source>
</evidence>
<name>A0A1Y4T3G6_9FIRM</name>
<keyword evidence="4" id="KW-1185">Reference proteome</keyword>
<comment type="caution">
    <text evidence="3">The sequence shown here is derived from an EMBL/GenBank/DDBJ whole genome shotgun (WGS) entry which is preliminary data.</text>
</comment>
<feature type="chain" id="PRO_5039611210" description="Squalene cyclase C-terminal domain-containing protein" evidence="2">
    <location>
        <begin position="22"/>
        <end position="379"/>
    </location>
</feature>
<evidence type="ECO:0000256" key="2">
    <source>
        <dbReference type="SAM" id="SignalP"/>
    </source>
</evidence>
<dbReference type="EMBL" id="NFLJ01000001">
    <property type="protein sequence ID" value="OUQ36695.1"/>
    <property type="molecule type" value="Genomic_DNA"/>
</dbReference>
<evidence type="ECO:0000256" key="1">
    <source>
        <dbReference type="SAM" id="MobiDB-lite"/>
    </source>
</evidence>
<dbReference type="Gene3D" id="1.50.10.20">
    <property type="match status" value="1"/>
</dbReference>
<dbReference type="Proteomes" id="UP000195305">
    <property type="component" value="Unassembled WGS sequence"/>
</dbReference>
<feature type="signal peptide" evidence="2">
    <location>
        <begin position="1"/>
        <end position="21"/>
    </location>
</feature>
<reference evidence="3 4" key="1">
    <citation type="journal article" date="2018" name="BMC Genomics">
        <title>Whole genome sequencing and function prediction of 133 gut anaerobes isolated from chicken caecum in pure cultures.</title>
        <authorList>
            <person name="Medvecky M."/>
            <person name="Cejkova D."/>
            <person name="Polansky O."/>
            <person name="Karasova D."/>
            <person name="Kubasova T."/>
            <person name="Cizek A."/>
            <person name="Rychlik I."/>
        </authorList>
    </citation>
    <scope>NUCLEOTIDE SEQUENCE [LARGE SCALE GENOMIC DNA]</scope>
    <source>
        <strain evidence="3 4">An13</strain>
    </source>
</reference>
<protein>
    <recommendedName>
        <fullName evidence="5">Squalene cyclase C-terminal domain-containing protein</fullName>
    </recommendedName>
</protein>
<proteinExistence type="predicted"/>
<feature type="compositionally biased region" description="Basic and acidic residues" evidence="1">
    <location>
        <begin position="334"/>
        <end position="346"/>
    </location>
</feature>
<dbReference type="SUPFAM" id="SSF48239">
    <property type="entry name" value="Terpenoid cyclases/Protein prenyltransferases"/>
    <property type="match status" value="1"/>
</dbReference>
<sequence>MKKIFTSLLMMLMLIVSQVLPTAALSYDESYTSAKGYYSQKTSFNSFSELYAYEAIGLDSSDYSIDHLISTDYASEIAQSVIALSLHGDNPKNYNGVNYVEMLENCVQSNGAFDKKNNSTYANFQVYGVFALYVVDSPKLSLAADYLTSLIDDNGAFGSSYGPSLDITSWVIESLSLVDKDKYQPTIQRAIVYLQSMRDGQAGYKDSFSGVNVNTQASVMTGLLTYDAKGVKAGTYNQNGYNPYDVLLKYQNTDGSFWYSTPGEVNDYATVQGIQTIGYYYNESVYQKAKQDYLALDEVIDTEKQPEIEVKPEVEVEQEVEKTETSSSQSQKQPQKEVVTETTKQKDVVQTDDQSWLFEYGLLFMGSGILLLKGRKYFE</sequence>
<evidence type="ECO:0008006" key="5">
    <source>
        <dbReference type="Google" id="ProtNLM"/>
    </source>
</evidence>
<dbReference type="InterPro" id="IPR008930">
    <property type="entry name" value="Terpenoid_cyclase/PrenylTrfase"/>
</dbReference>
<feature type="region of interest" description="Disordered" evidence="1">
    <location>
        <begin position="312"/>
        <end position="346"/>
    </location>
</feature>
<feature type="compositionally biased region" description="Basic and acidic residues" evidence="1">
    <location>
        <begin position="312"/>
        <end position="324"/>
    </location>
</feature>
<accession>A0A1Y4T3G6</accession>
<dbReference type="OrthoDB" id="1656031at2"/>
<keyword evidence="2" id="KW-0732">Signal</keyword>